<evidence type="ECO:0000256" key="1">
    <source>
        <dbReference type="ARBA" id="ARBA00009986"/>
    </source>
</evidence>
<evidence type="ECO:0000259" key="3">
    <source>
        <dbReference type="Pfam" id="PF00171"/>
    </source>
</evidence>
<dbReference type="InterPro" id="IPR016162">
    <property type="entry name" value="Ald_DH_N"/>
</dbReference>
<evidence type="ECO:0000313" key="5">
    <source>
        <dbReference type="Proteomes" id="UP001549019"/>
    </source>
</evidence>
<proteinExistence type="inferred from homology"/>
<evidence type="ECO:0000313" key="4">
    <source>
        <dbReference type="EMBL" id="MET3110733.1"/>
    </source>
</evidence>
<dbReference type="InterPro" id="IPR016163">
    <property type="entry name" value="Ald_DH_C"/>
</dbReference>
<accession>A0ABV2E8L1</accession>
<dbReference type="Pfam" id="PF00171">
    <property type="entry name" value="Aldedh"/>
    <property type="match status" value="1"/>
</dbReference>
<dbReference type="EC" id="1.2.1.79" evidence="4"/>
<dbReference type="NCBIfam" id="TIGR01780">
    <property type="entry name" value="SSADH"/>
    <property type="match status" value="1"/>
</dbReference>
<comment type="similarity">
    <text evidence="1">Belongs to the aldehyde dehydrogenase family.</text>
</comment>
<sequence>MHNLLYIDGEWTGEALEKLLVHNPATGELISEVPKGGKKEAVAAIEAADDAFKIWSKTTAFERAKLLKRFYELMIENETELAELMTSEMGKPLSEARGEVHYAANYIEWYAEEAKRVYGETIPTHDSNKRLQLWKKPVGVVAAITPWNFPAAMLTRKMGPALAAGCTIVIKPSSETPLTAIKLVQLAEEAGFPKGVINIVIGSSSEIGEALLLDSRVRKVTFTGSTEVGKILMKQGSETIKKLSLELGGHAPIIVLDDADINRAVAGTIASKFRNSGQTCVCGNRIYVQSKIYNKFIDLLTERVRELKVGNGMAEGVNIGPLINKAGVEKVSTHVSDALEKGAQLVYGGKQPSEKGNYYLPTIIKDATNDMLMMNEETFGPVAPIQKFETIDEVVHLANDTPFGLAAYVFTESISNGTRIIEEIDFGIVGWNDGAPSAVQAPFGGLKESGLGREGGHQGMDEFLEMQYVSIGI</sequence>
<evidence type="ECO:0000256" key="2">
    <source>
        <dbReference type="ARBA" id="ARBA00023002"/>
    </source>
</evidence>
<protein>
    <submittedName>
        <fullName evidence="4">Succinate-semialdehyde dehydrogenase/glutarate-semialdehyde dehydrogenase</fullName>
        <ecNumber evidence="4">1.2.1.16</ecNumber>
        <ecNumber evidence="4">1.2.1.20</ecNumber>
        <ecNumber evidence="4">1.2.1.79</ecNumber>
    </submittedName>
</protein>
<dbReference type="SUPFAM" id="SSF53720">
    <property type="entry name" value="ALDH-like"/>
    <property type="match status" value="1"/>
</dbReference>
<dbReference type="InterPro" id="IPR050740">
    <property type="entry name" value="Aldehyde_DH_Superfamily"/>
</dbReference>
<dbReference type="InterPro" id="IPR016160">
    <property type="entry name" value="Ald_DH_CS_CYS"/>
</dbReference>
<reference evidence="4 5" key="1">
    <citation type="submission" date="2024-05" db="EMBL/GenBank/DDBJ databases">
        <title>Genomic Encyclopedia of Type Strains, Phase IV (KMG-IV): sequencing the most valuable type-strain genomes for metagenomic binning, comparative biology and taxonomic classification.</title>
        <authorList>
            <person name="Goeker M."/>
        </authorList>
    </citation>
    <scope>NUCLEOTIDE SEQUENCE [LARGE SCALE GENOMIC DNA]</scope>
    <source>
        <strain evidence="4 5">DSM 25286</strain>
    </source>
</reference>
<feature type="domain" description="Aldehyde dehydrogenase" evidence="3">
    <location>
        <begin position="11"/>
        <end position="469"/>
    </location>
</feature>
<dbReference type="EC" id="1.2.1.20" evidence="4"/>
<dbReference type="GO" id="GO:0036243">
    <property type="term" value="F:succinate-semialdehyde dehydrogenase (NADP+) activity"/>
    <property type="evidence" value="ECO:0007669"/>
    <property type="project" value="UniProtKB-EC"/>
</dbReference>
<dbReference type="PROSITE" id="PS00070">
    <property type="entry name" value="ALDEHYDE_DEHYDR_CYS"/>
    <property type="match status" value="1"/>
</dbReference>
<dbReference type="RefSeq" id="WP_230821606.1">
    <property type="nucleotide sequence ID" value="NZ_JAJNCU010000003.1"/>
</dbReference>
<keyword evidence="2 4" id="KW-0560">Oxidoreductase</keyword>
<gene>
    <name evidence="4" type="ORF">ABHD89_001135</name>
</gene>
<dbReference type="PANTHER" id="PTHR43353">
    <property type="entry name" value="SUCCINATE-SEMIALDEHYDE DEHYDROGENASE, MITOCHONDRIAL"/>
    <property type="match status" value="1"/>
</dbReference>
<dbReference type="InterPro" id="IPR015590">
    <property type="entry name" value="Aldehyde_DH_dom"/>
</dbReference>
<organism evidence="4 5">
    <name type="scientific">Salinicoccus halitifaciens</name>
    <dbReference type="NCBI Taxonomy" id="1073415"/>
    <lineage>
        <taxon>Bacteria</taxon>
        <taxon>Bacillati</taxon>
        <taxon>Bacillota</taxon>
        <taxon>Bacilli</taxon>
        <taxon>Bacillales</taxon>
        <taxon>Staphylococcaceae</taxon>
        <taxon>Salinicoccus</taxon>
    </lineage>
</organism>
<dbReference type="CDD" id="cd07103">
    <property type="entry name" value="ALDH_F5_SSADH_GabD"/>
    <property type="match status" value="1"/>
</dbReference>
<dbReference type="PANTHER" id="PTHR43353:SF5">
    <property type="entry name" value="SUCCINATE-SEMIALDEHYDE DEHYDROGENASE, MITOCHONDRIAL"/>
    <property type="match status" value="1"/>
</dbReference>
<dbReference type="InterPro" id="IPR016161">
    <property type="entry name" value="Ald_DH/histidinol_DH"/>
</dbReference>
<dbReference type="InterPro" id="IPR010102">
    <property type="entry name" value="Succ_semiAld_DH"/>
</dbReference>
<dbReference type="EMBL" id="JBDZDV010000002">
    <property type="protein sequence ID" value="MET3110733.1"/>
    <property type="molecule type" value="Genomic_DNA"/>
</dbReference>
<dbReference type="EC" id="1.2.1.16" evidence="4"/>
<name>A0ABV2E8L1_9STAP</name>
<comment type="caution">
    <text evidence="4">The sequence shown here is derived from an EMBL/GenBank/DDBJ whole genome shotgun (WGS) entry which is preliminary data.</text>
</comment>
<dbReference type="Gene3D" id="3.40.309.10">
    <property type="entry name" value="Aldehyde Dehydrogenase, Chain A, domain 2"/>
    <property type="match status" value="1"/>
</dbReference>
<dbReference type="GO" id="GO:0102810">
    <property type="term" value="F:glutarate-semialdehyde dehydrogenase (NADP+) activity"/>
    <property type="evidence" value="ECO:0007669"/>
    <property type="project" value="UniProtKB-EC"/>
</dbReference>
<dbReference type="Gene3D" id="3.40.605.10">
    <property type="entry name" value="Aldehyde Dehydrogenase, Chain A, domain 1"/>
    <property type="match status" value="1"/>
</dbReference>
<keyword evidence="5" id="KW-1185">Reference proteome</keyword>
<dbReference type="Proteomes" id="UP001549019">
    <property type="component" value="Unassembled WGS sequence"/>
</dbReference>